<name>A0A8J7S2A1_9PROT</name>
<protein>
    <submittedName>
        <fullName evidence="2">Competence/damage-inducible protein A</fullName>
    </submittedName>
</protein>
<comment type="caution">
    <text evidence="2">The sequence shown here is derived from an EMBL/GenBank/DDBJ whole genome shotgun (WGS) entry which is preliminary data.</text>
</comment>
<dbReference type="InterPro" id="IPR050101">
    <property type="entry name" value="CinA"/>
</dbReference>
<dbReference type="InterPro" id="IPR001453">
    <property type="entry name" value="MoaB/Mog_dom"/>
</dbReference>
<dbReference type="InterPro" id="IPR056596">
    <property type="entry name" value="FLAD1_M"/>
</dbReference>
<proteinExistence type="predicted"/>
<dbReference type="Gene3D" id="3.40.980.10">
    <property type="entry name" value="MoaB/Mog-like domain"/>
    <property type="match status" value="1"/>
</dbReference>
<dbReference type="InterPro" id="IPR036425">
    <property type="entry name" value="MoaB/Mog-like_dom_sf"/>
</dbReference>
<dbReference type="RefSeq" id="WP_210681926.1">
    <property type="nucleotide sequence ID" value="NZ_JAGMWN010000004.1"/>
</dbReference>
<evidence type="ECO:0000313" key="2">
    <source>
        <dbReference type="EMBL" id="MBP5857339.1"/>
    </source>
</evidence>
<dbReference type="PANTHER" id="PTHR13939">
    <property type="entry name" value="NICOTINAMIDE-NUCLEOTIDE AMIDOHYDROLASE PNCC"/>
    <property type="match status" value="1"/>
</dbReference>
<reference evidence="2" key="1">
    <citation type="submission" date="2021-04" db="EMBL/GenBank/DDBJ databases">
        <authorList>
            <person name="Zhang D.-C."/>
        </authorList>
    </citation>
    <scope>NUCLEOTIDE SEQUENCE</scope>
    <source>
        <strain evidence="2">CGMCC 1.15697</strain>
    </source>
</reference>
<dbReference type="PANTHER" id="PTHR13939:SF0">
    <property type="entry name" value="NMN AMIDOHYDROLASE-LIKE PROTEIN YFAY"/>
    <property type="match status" value="1"/>
</dbReference>
<accession>A0A8J7S2A1</accession>
<dbReference type="Pfam" id="PF24102">
    <property type="entry name" value="FLAD1_M"/>
    <property type="match status" value="1"/>
</dbReference>
<organism evidence="2 3">
    <name type="scientific">Marivibrio halodurans</name>
    <dbReference type="NCBI Taxonomy" id="2039722"/>
    <lineage>
        <taxon>Bacteria</taxon>
        <taxon>Pseudomonadati</taxon>
        <taxon>Pseudomonadota</taxon>
        <taxon>Alphaproteobacteria</taxon>
        <taxon>Rhodospirillales</taxon>
        <taxon>Rhodospirillaceae</taxon>
        <taxon>Marivibrio</taxon>
    </lineage>
</organism>
<dbReference type="SMART" id="SM00852">
    <property type="entry name" value="MoCF_biosynth"/>
    <property type="match status" value="1"/>
</dbReference>
<dbReference type="AlphaFoldDB" id="A0A8J7S2A1"/>
<dbReference type="CDD" id="cd00885">
    <property type="entry name" value="cinA"/>
    <property type="match status" value="1"/>
</dbReference>
<evidence type="ECO:0000259" key="1">
    <source>
        <dbReference type="SMART" id="SM00852"/>
    </source>
</evidence>
<dbReference type="Proteomes" id="UP000672602">
    <property type="component" value="Unassembled WGS sequence"/>
</dbReference>
<gene>
    <name evidence="2" type="ORF">KAJ83_09995</name>
</gene>
<sequence>MQDSSPKAVTAALIIVGNEILSGRTQDTNLKHLAERLGAIGISLVEARVIPDKADVITDTVRALSARVDYLFTTGGIGPTHDDITADCVAAAFGRAIDIHPEARARLEAHYATSEHELNEARLRMARIPDGASLIDNPVSVAPGFRLENVFVMAGVPRIMAAMLDGVLPTLKGGARVESVTIRCDLPEGTAAEGLRHVAADHPAVDIGSYPKYGSGGFRLSIVVRGVDSAAVEDAARAVEKLVQDLGAAAERFDPAAG</sequence>
<evidence type="ECO:0000313" key="3">
    <source>
        <dbReference type="Proteomes" id="UP000672602"/>
    </source>
</evidence>
<feature type="domain" description="MoaB/Mog" evidence="1">
    <location>
        <begin position="12"/>
        <end position="175"/>
    </location>
</feature>
<dbReference type="SUPFAM" id="SSF53218">
    <property type="entry name" value="Molybdenum cofactor biosynthesis proteins"/>
    <property type="match status" value="1"/>
</dbReference>
<dbReference type="Pfam" id="PF00994">
    <property type="entry name" value="MoCF_biosynth"/>
    <property type="match status" value="1"/>
</dbReference>
<dbReference type="EMBL" id="JAGMWN010000004">
    <property type="protein sequence ID" value="MBP5857339.1"/>
    <property type="molecule type" value="Genomic_DNA"/>
</dbReference>
<keyword evidence="3" id="KW-1185">Reference proteome</keyword>